<evidence type="ECO:0000313" key="7">
    <source>
        <dbReference type="Proteomes" id="UP000037751"/>
    </source>
</evidence>
<feature type="compositionally biased region" description="Polar residues" evidence="4">
    <location>
        <begin position="54"/>
        <end position="64"/>
    </location>
</feature>
<feature type="transmembrane region" description="Helical" evidence="5">
    <location>
        <begin position="163"/>
        <end position="182"/>
    </location>
</feature>
<gene>
    <name evidence="6" type="ORF">Malapachy_0692</name>
</gene>
<dbReference type="InterPro" id="IPR028143">
    <property type="entry name" value="Get2/sif1"/>
</dbReference>
<dbReference type="PANTHER" id="PTHR28263:SF1">
    <property type="entry name" value="GOLGI TO ER TRAFFIC PROTEIN 2"/>
    <property type="match status" value="1"/>
</dbReference>
<dbReference type="Pfam" id="PF08690">
    <property type="entry name" value="GET2"/>
    <property type="match status" value="1"/>
</dbReference>
<proteinExistence type="predicted"/>
<evidence type="ECO:0000256" key="3">
    <source>
        <dbReference type="ARBA" id="ARBA00023136"/>
    </source>
</evidence>
<organism evidence="6 7">
    <name type="scientific">Malassezia pachydermatis</name>
    <dbReference type="NCBI Taxonomy" id="77020"/>
    <lineage>
        <taxon>Eukaryota</taxon>
        <taxon>Fungi</taxon>
        <taxon>Dikarya</taxon>
        <taxon>Basidiomycota</taxon>
        <taxon>Ustilaginomycotina</taxon>
        <taxon>Malasseziomycetes</taxon>
        <taxon>Malasseziales</taxon>
        <taxon>Malasseziaceae</taxon>
        <taxon>Malassezia</taxon>
    </lineage>
</organism>
<keyword evidence="7" id="KW-1185">Reference proteome</keyword>
<dbReference type="EMBL" id="LGAV01000003">
    <property type="protein sequence ID" value="KOS15090.1"/>
    <property type="molecule type" value="Genomic_DNA"/>
</dbReference>
<evidence type="ECO:0000256" key="1">
    <source>
        <dbReference type="ARBA" id="ARBA00022692"/>
    </source>
</evidence>
<dbReference type="GeneID" id="28727082"/>
<dbReference type="GO" id="GO:0006890">
    <property type="term" value="P:retrograde vesicle-mediated transport, Golgi to endoplasmic reticulum"/>
    <property type="evidence" value="ECO:0007669"/>
    <property type="project" value="TreeGrafter"/>
</dbReference>
<name>A0A0M8MWB9_9BASI</name>
<dbReference type="Proteomes" id="UP000037751">
    <property type="component" value="Unassembled WGS sequence"/>
</dbReference>
<feature type="transmembrane region" description="Helical" evidence="5">
    <location>
        <begin position="329"/>
        <end position="345"/>
    </location>
</feature>
<evidence type="ECO:0000256" key="2">
    <source>
        <dbReference type="ARBA" id="ARBA00022989"/>
    </source>
</evidence>
<evidence type="ECO:0000256" key="5">
    <source>
        <dbReference type="SAM" id="Phobius"/>
    </source>
</evidence>
<dbReference type="AlphaFoldDB" id="A0A0M8MWB9"/>
<dbReference type="OrthoDB" id="5393181at2759"/>
<evidence type="ECO:0000313" key="6">
    <source>
        <dbReference type="EMBL" id="KOS15090.1"/>
    </source>
</evidence>
<keyword evidence="2 5" id="KW-1133">Transmembrane helix</keyword>
<evidence type="ECO:0000256" key="4">
    <source>
        <dbReference type="SAM" id="MobiDB-lite"/>
    </source>
</evidence>
<feature type="compositionally biased region" description="Low complexity" evidence="4">
    <location>
        <begin position="1"/>
        <end position="11"/>
    </location>
</feature>
<dbReference type="RefSeq" id="XP_017992722.1">
    <property type="nucleotide sequence ID" value="XM_018135207.1"/>
</dbReference>
<sequence>MSDDAAAAAAAAKREARKRKILERGGDRLSRITHTGRGKDYEGLESTPVKTMPTVETTHTSSDVAVSEPQPVRLPSEIIGTKAPASVAPSPALAEGDPADPIAQMLASLQQGSEGGGMPNDPMAMLQQLMSATKSQAGMPPQVPGMSLAESARMERTMRRVRLWQATLVFLFAFYIVFSSIFSHATHPGITGRTLPTDASHGFARDTFFRQWASLARKYTPMSEWLSADDPSVFPWGALRTPMDSMRPYIGDAVVDGEWPAWPVFWVFASMEIGLQGIRLAMLQRRPAALPGRLSTIASMYAPAPLRSILPLGASLLSLLSSLVDDLCILLFAIGLGVLFCHVWAPTA</sequence>
<accession>A0A0M8MWB9</accession>
<dbReference type="PANTHER" id="PTHR28263">
    <property type="entry name" value="GOLGI TO ER TRAFFIC PROTEIN 2"/>
    <property type="match status" value="1"/>
</dbReference>
<keyword evidence="3 5" id="KW-0472">Membrane</keyword>
<dbReference type="VEuPathDB" id="FungiDB:Malapachy_0692"/>
<keyword evidence="1 5" id="KW-0812">Transmembrane</keyword>
<reference evidence="6 7" key="1">
    <citation type="submission" date="2015-07" db="EMBL/GenBank/DDBJ databases">
        <title>Draft Genome Sequence of Malassezia furfur CBS1878 and Malassezia pachydermatis CBS1879.</title>
        <authorList>
            <person name="Triana S."/>
            <person name="Ohm R."/>
            <person name="Gonzalez A."/>
            <person name="DeCock H."/>
            <person name="Restrepo S."/>
            <person name="Celis A."/>
        </authorList>
    </citation>
    <scope>NUCLEOTIDE SEQUENCE [LARGE SCALE GENOMIC DNA]</scope>
    <source>
        <strain evidence="6 7">CBS 1879</strain>
    </source>
</reference>
<feature type="region of interest" description="Disordered" evidence="4">
    <location>
        <begin position="1"/>
        <end position="70"/>
    </location>
</feature>
<comment type="caution">
    <text evidence="6">The sequence shown here is derived from an EMBL/GenBank/DDBJ whole genome shotgun (WGS) entry which is preliminary data.</text>
</comment>
<protein>
    <submittedName>
        <fullName evidence="6">Uncharacterized protein</fullName>
    </submittedName>
</protein>
<dbReference type="STRING" id="77020.A0A0M8MWB9"/>